<keyword evidence="3" id="KW-1185">Reference proteome</keyword>
<dbReference type="EMBL" id="FQVK01000021">
    <property type="protein sequence ID" value="SHF21362.1"/>
    <property type="molecule type" value="Genomic_DNA"/>
</dbReference>
<dbReference type="Proteomes" id="UP000325134">
    <property type="component" value="Unassembled WGS sequence"/>
</dbReference>
<sequence>MFTYLYFILAAVLLLVVLRLTCGPCVMGHPVNPVQDAPAHPRLPVVVLGWALSLFLTITYVLCVGFDLIFPDYAMNGVWIGLMPGMTWLSVPSFLLGLVWAFLYGWYGALLFGGLFNAIAARTYPN</sequence>
<keyword evidence="1" id="KW-0472">Membrane</keyword>
<feature type="transmembrane region" description="Helical" evidence="1">
    <location>
        <begin position="106"/>
        <end position="124"/>
    </location>
</feature>
<feature type="transmembrane region" description="Helical" evidence="1">
    <location>
        <begin position="77"/>
        <end position="100"/>
    </location>
</feature>
<keyword evidence="1" id="KW-1133">Transmembrane helix</keyword>
<evidence type="ECO:0000313" key="3">
    <source>
        <dbReference type="Proteomes" id="UP000325134"/>
    </source>
</evidence>
<dbReference type="OrthoDB" id="9154118at2"/>
<keyword evidence="1" id="KW-0812">Transmembrane</keyword>
<dbReference type="RefSeq" id="WP_085869364.1">
    <property type="nucleotide sequence ID" value="NZ_FQVK01000021.1"/>
</dbReference>
<proteinExistence type="predicted"/>
<protein>
    <submittedName>
        <fullName evidence="2">Uncharacterized protein</fullName>
    </submittedName>
</protein>
<accession>A0A1M4ZUB2</accession>
<reference evidence="2 3" key="1">
    <citation type="submission" date="2016-11" db="EMBL/GenBank/DDBJ databases">
        <authorList>
            <person name="Varghese N."/>
            <person name="Submissions S."/>
        </authorList>
    </citation>
    <scope>NUCLEOTIDE SEQUENCE [LARGE SCALE GENOMIC DNA]</scope>
    <source>
        <strain evidence="2 3">DSM 29341</strain>
    </source>
</reference>
<organism evidence="2 3">
    <name type="scientific">Ruegeria intermedia</name>
    <dbReference type="NCBI Taxonomy" id="996115"/>
    <lineage>
        <taxon>Bacteria</taxon>
        <taxon>Pseudomonadati</taxon>
        <taxon>Pseudomonadota</taxon>
        <taxon>Alphaproteobacteria</taxon>
        <taxon>Rhodobacterales</taxon>
        <taxon>Roseobacteraceae</taxon>
        <taxon>Ruegeria</taxon>
    </lineage>
</organism>
<gene>
    <name evidence="2" type="ORF">SAMN05444279_12174</name>
</gene>
<name>A0A1M4ZUB2_9RHOB</name>
<feature type="transmembrane region" description="Helical" evidence="1">
    <location>
        <begin position="46"/>
        <end position="70"/>
    </location>
</feature>
<evidence type="ECO:0000256" key="1">
    <source>
        <dbReference type="SAM" id="Phobius"/>
    </source>
</evidence>
<evidence type="ECO:0000313" key="2">
    <source>
        <dbReference type="EMBL" id="SHF21362.1"/>
    </source>
</evidence>
<dbReference type="AlphaFoldDB" id="A0A1M4ZUB2"/>